<comment type="similarity">
    <text evidence="1 4">Belongs to the glycosyl hydrolase 17 family.</text>
</comment>
<proteinExistence type="inferred from homology"/>
<protein>
    <recommendedName>
        <fullName evidence="8">Glucan endo-1,3-beta-D-glucosidase</fullName>
    </recommendedName>
</protein>
<evidence type="ECO:0000313" key="6">
    <source>
        <dbReference type="EMBL" id="KAF9604959.1"/>
    </source>
</evidence>
<evidence type="ECO:0000313" key="7">
    <source>
        <dbReference type="Proteomes" id="UP000631114"/>
    </source>
</evidence>
<dbReference type="PROSITE" id="PS00587">
    <property type="entry name" value="GLYCOSYL_HYDROL_F17"/>
    <property type="match status" value="1"/>
</dbReference>
<evidence type="ECO:0000256" key="4">
    <source>
        <dbReference type="RuleBase" id="RU004335"/>
    </source>
</evidence>
<dbReference type="GO" id="GO:0005975">
    <property type="term" value="P:carbohydrate metabolic process"/>
    <property type="evidence" value="ECO:0007669"/>
    <property type="project" value="InterPro"/>
</dbReference>
<dbReference type="AlphaFoldDB" id="A0A835LVN3"/>
<dbReference type="EMBL" id="JADFTS010000005">
    <property type="protein sequence ID" value="KAF9604959.1"/>
    <property type="molecule type" value="Genomic_DNA"/>
</dbReference>
<dbReference type="SUPFAM" id="SSF51445">
    <property type="entry name" value="(Trans)glycosidases"/>
    <property type="match status" value="2"/>
</dbReference>
<keyword evidence="2 5" id="KW-0378">Hydrolase</keyword>
<organism evidence="6 7">
    <name type="scientific">Coptis chinensis</name>
    <dbReference type="NCBI Taxonomy" id="261450"/>
    <lineage>
        <taxon>Eukaryota</taxon>
        <taxon>Viridiplantae</taxon>
        <taxon>Streptophyta</taxon>
        <taxon>Embryophyta</taxon>
        <taxon>Tracheophyta</taxon>
        <taxon>Spermatophyta</taxon>
        <taxon>Magnoliopsida</taxon>
        <taxon>Ranunculales</taxon>
        <taxon>Ranunculaceae</taxon>
        <taxon>Coptidoideae</taxon>
        <taxon>Coptis</taxon>
    </lineage>
</organism>
<name>A0A835LVN3_9MAGN</name>
<comment type="caution">
    <text evidence="6">The sequence shown here is derived from an EMBL/GenBank/DDBJ whole genome shotgun (WGS) entry which is preliminary data.</text>
</comment>
<keyword evidence="3 5" id="KW-0326">Glycosidase</keyword>
<dbReference type="OrthoDB" id="77201at2759"/>
<evidence type="ECO:0000256" key="3">
    <source>
        <dbReference type="ARBA" id="ARBA00023295"/>
    </source>
</evidence>
<evidence type="ECO:0000256" key="1">
    <source>
        <dbReference type="ARBA" id="ARBA00008773"/>
    </source>
</evidence>
<dbReference type="GO" id="GO:0004553">
    <property type="term" value="F:hydrolase activity, hydrolyzing O-glycosyl compounds"/>
    <property type="evidence" value="ECO:0007669"/>
    <property type="project" value="InterPro"/>
</dbReference>
<reference evidence="6 7" key="1">
    <citation type="submission" date="2020-10" db="EMBL/GenBank/DDBJ databases">
        <title>The Coptis chinensis genome and diversification of protoberbering-type alkaloids.</title>
        <authorList>
            <person name="Wang B."/>
            <person name="Shu S."/>
            <person name="Song C."/>
            <person name="Liu Y."/>
        </authorList>
    </citation>
    <scope>NUCLEOTIDE SEQUENCE [LARGE SCALE GENOMIC DNA]</scope>
    <source>
        <strain evidence="6">HL-2020</strain>
        <tissue evidence="6">Leaf</tissue>
    </source>
</reference>
<gene>
    <name evidence="6" type="ORF">IFM89_011652</name>
</gene>
<sequence>MDLPKSIIVMVMVMSQQILLPNLVGAVPAVGVNYGLVGDNLPPPKDVISFIRSKGISRVRLFEPIPEVLEALKGYTDIAVSLGTRNEELPNLAMSQQAATDWINRNIIPYSKQVSFIWITAGNEVIPGSYAQYVLPAIKNLDASLKALGGFQDTVVTTVVPSTVLSTSYPPSEAVFNDENMINVAKYLNEKGFPLMINVYPYFAIASDPAHITLDYALFKSHTPVIMDGKLAYYNLFDSIFDAFVASIEKAVGSKNINVPIIVSESGWPSAGGPLATVENARTYNNNLKAHFHKGTPRYNKPFDVFLFAVFNENQKAPGVEQNFVLEALRGFTDIAVSVGTRNEDLASLANSQQAATDWLNTNIVPYYNNVAIVWITAGNEVIPGENAQYVLPAIQNLQAGLQTLGLRNVVVTTVVATSVLATSYPPSQGAFGDQNMIDVVGHLNGNGLPLMINLYPYFALVSDPTHISLETYNNNLKNHLQKGTPRYQTPFDVFFFALFNENQKSPGVEQNFGNYYPDGVPVYPLW</sequence>
<dbReference type="PANTHER" id="PTHR32227">
    <property type="entry name" value="GLUCAN ENDO-1,3-BETA-GLUCOSIDASE BG1-RELATED-RELATED"/>
    <property type="match status" value="1"/>
</dbReference>
<evidence type="ECO:0008006" key="8">
    <source>
        <dbReference type="Google" id="ProtNLM"/>
    </source>
</evidence>
<dbReference type="InterPro" id="IPR000490">
    <property type="entry name" value="Glyco_hydro_17"/>
</dbReference>
<dbReference type="InterPro" id="IPR044965">
    <property type="entry name" value="Glyco_hydro_17_plant"/>
</dbReference>
<evidence type="ECO:0000256" key="2">
    <source>
        <dbReference type="ARBA" id="ARBA00022801"/>
    </source>
</evidence>
<evidence type="ECO:0000256" key="5">
    <source>
        <dbReference type="RuleBase" id="RU004336"/>
    </source>
</evidence>
<dbReference type="FunFam" id="3.20.20.80:FF:000010">
    <property type="entry name" value="glucan endo-1,3-beta-glucosidase, basic"/>
    <property type="match status" value="1"/>
</dbReference>
<keyword evidence="7" id="KW-1185">Reference proteome</keyword>
<dbReference type="Proteomes" id="UP000631114">
    <property type="component" value="Unassembled WGS sequence"/>
</dbReference>
<dbReference type="InterPro" id="IPR017853">
    <property type="entry name" value="GH"/>
</dbReference>
<dbReference type="Pfam" id="PF00332">
    <property type="entry name" value="Glyco_hydro_17"/>
    <property type="match status" value="3"/>
</dbReference>
<dbReference type="Gene3D" id="3.20.20.80">
    <property type="entry name" value="Glycosidases"/>
    <property type="match status" value="3"/>
</dbReference>
<accession>A0A835LVN3</accession>